<keyword evidence="3" id="KW-1185">Reference proteome</keyword>
<dbReference type="InterPro" id="IPR016787">
    <property type="entry name" value="UCP021328"/>
</dbReference>
<evidence type="ECO:0000256" key="1">
    <source>
        <dbReference type="SAM" id="MobiDB-lite"/>
    </source>
</evidence>
<dbReference type="Pfam" id="PF11208">
    <property type="entry name" value="DUF2992"/>
    <property type="match status" value="1"/>
</dbReference>
<evidence type="ECO:0000313" key="2">
    <source>
        <dbReference type="EMBL" id="MBF4692686.1"/>
    </source>
</evidence>
<feature type="region of interest" description="Disordered" evidence="1">
    <location>
        <begin position="92"/>
        <end position="115"/>
    </location>
</feature>
<dbReference type="EMBL" id="JADKNH010000003">
    <property type="protein sequence ID" value="MBF4692686.1"/>
    <property type="molecule type" value="Genomic_DNA"/>
</dbReference>
<gene>
    <name evidence="2" type="ORF">ISU02_06130</name>
</gene>
<dbReference type="PIRSF" id="PIRSF021328">
    <property type="entry name" value="UCP021328"/>
    <property type="match status" value="1"/>
</dbReference>
<dbReference type="RefSeq" id="WP_194700926.1">
    <property type="nucleotide sequence ID" value="NZ_JADKNH010000003.1"/>
</dbReference>
<name>A0ABR9ZRT4_9FIRM</name>
<reference evidence="2 3" key="1">
    <citation type="submission" date="2020-11" db="EMBL/GenBank/DDBJ databases">
        <title>Fusibacter basophilias sp. nov.</title>
        <authorList>
            <person name="Qiu D."/>
        </authorList>
    </citation>
    <scope>NUCLEOTIDE SEQUENCE [LARGE SCALE GENOMIC DNA]</scope>
    <source>
        <strain evidence="2 3">Q10-2</strain>
    </source>
</reference>
<accession>A0ABR9ZRT4</accession>
<dbReference type="Proteomes" id="UP000614200">
    <property type="component" value="Unassembled WGS sequence"/>
</dbReference>
<protein>
    <submittedName>
        <fullName evidence="2">YjdF family protein</fullName>
    </submittedName>
</protein>
<sequence>MNQLTVFYENSFWVGVFEEKRDGEISVCKVTFGAEPKGEELLNFVDRYYFKLKFSDFYAEDEACIQSVTKRINPKRLQRLVSKEMNQVGISTKSQEAIRAERESQKKVRLSQSKAFREQQLKLKFAKKQKQKKEKKKGH</sequence>
<feature type="compositionally biased region" description="Basic and acidic residues" evidence="1">
    <location>
        <begin position="96"/>
        <end position="106"/>
    </location>
</feature>
<organism evidence="2 3">
    <name type="scientific">Fusibacter ferrireducens</name>
    <dbReference type="NCBI Taxonomy" id="2785058"/>
    <lineage>
        <taxon>Bacteria</taxon>
        <taxon>Bacillati</taxon>
        <taxon>Bacillota</taxon>
        <taxon>Clostridia</taxon>
        <taxon>Eubacteriales</taxon>
        <taxon>Eubacteriales Family XII. Incertae Sedis</taxon>
        <taxon>Fusibacter</taxon>
    </lineage>
</organism>
<comment type="caution">
    <text evidence="2">The sequence shown here is derived from an EMBL/GenBank/DDBJ whole genome shotgun (WGS) entry which is preliminary data.</text>
</comment>
<evidence type="ECO:0000313" key="3">
    <source>
        <dbReference type="Proteomes" id="UP000614200"/>
    </source>
</evidence>
<proteinExistence type="predicted"/>